<feature type="domain" description="HTH marR-type" evidence="1">
    <location>
        <begin position="1"/>
        <end position="150"/>
    </location>
</feature>
<dbReference type="InterPro" id="IPR036388">
    <property type="entry name" value="WH-like_DNA-bd_sf"/>
</dbReference>
<comment type="caution">
    <text evidence="2">The sequence shown here is derived from an EMBL/GenBank/DDBJ whole genome shotgun (WGS) entry which is preliminary data.</text>
</comment>
<dbReference type="GO" id="GO:0003677">
    <property type="term" value="F:DNA binding"/>
    <property type="evidence" value="ECO:0007669"/>
    <property type="project" value="UniProtKB-KW"/>
</dbReference>
<dbReference type="SUPFAM" id="SSF46785">
    <property type="entry name" value="Winged helix' DNA-binding domain"/>
    <property type="match status" value="1"/>
</dbReference>
<dbReference type="EMBL" id="JAFBBK010000001">
    <property type="protein sequence ID" value="MBM7413331.1"/>
    <property type="molecule type" value="Genomic_DNA"/>
</dbReference>
<dbReference type="PRINTS" id="PR00598">
    <property type="entry name" value="HTHMARR"/>
</dbReference>
<gene>
    <name evidence="2" type="ORF">JOE42_000064</name>
</gene>
<name>A0ABS2KNL5_9NOCA</name>
<evidence type="ECO:0000313" key="3">
    <source>
        <dbReference type="Proteomes" id="UP000703038"/>
    </source>
</evidence>
<sequence>MDEPPNSVDFTPDELEAWSSFATVLEWLPVALDIQLQRDSGMSHFEYGLLFALSRAEGRTVRMSALAGFANSTLSRLSRAVARLERRGWVQRSPDPIDGRVTTATLTPSGLDATRAATPGHVALVRTLVFGSLTGDQAEELRRISSQIATSISADGRWAPGG</sequence>
<reference evidence="2 3" key="1">
    <citation type="submission" date="2021-01" db="EMBL/GenBank/DDBJ databases">
        <title>Genomics of switchgrass bacterial isolates.</title>
        <authorList>
            <person name="Shade A."/>
        </authorList>
    </citation>
    <scope>NUCLEOTIDE SEQUENCE [LARGE SCALE GENOMIC DNA]</scope>
    <source>
        <strain evidence="2 3">PvP111</strain>
    </source>
</reference>
<dbReference type="InterPro" id="IPR036390">
    <property type="entry name" value="WH_DNA-bd_sf"/>
</dbReference>
<keyword evidence="2" id="KW-0238">DNA-binding</keyword>
<dbReference type="SMART" id="SM00347">
    <property type="entry name" value="HTH_MARR"/>
    <property type="match status" value="1"/>
</dbReference>
<proteinExistence type="predicted"/>
<dbReference type="Gene3D" id="1.10.10.10">
    <property type="entry name" value="Winged helix-like DNA-binding domain superfamily/Winged helix DNA-binding domain"/>
    <property type="match status" value="1"/>
</dbReference>
<protein>
    <submittedName>
        <fullName evidence="2">DNA-binding MarR family transcriptional regulator</fullName>
    </submittedName>
</protein>
<dbReference type="PANTHER" id="PTHR33164">
    <property type="entry name" value="TRANSCRIPTIONAL REGULATOR, MARR FAMILY"/>
    <property type="match status" value="1"/>
</dbReference>
<dbReference type="Proteomes" id="UP000703038">
    <property type="component" value="Unassembled WGS sequence"/>
</dbReference>
<accession>A0ABS2KNL5</accession>
<evidence type="ECO:0000313" key="2">
    <source>
        <dbReference type="EMBL" id="MBM7413331.1"/>
    </source>
</evidence>
<dbReference type="RefSeq" id="WP_239532315.1">
    <property type="nucleotide sequence ID" value="NZ_JAFBBK010000001.1"/>
</dbReference>
<dbReference type="InterPro" id="IPR000835">
    <property type="entry name" value="HTH_MarR-typ"/>
</dbReference>
<dbReference type="Pfam" id="PF01047">
    <property type="entry name" value="MarR"/>
    <property type="match status" value="1"/>
</dbReference>
<organism evidence="2 3">
    <name type="scientific">Rhodococcoides corynebacterioides</name>
    <dbReference type="NCBI Taxonomy" id="53972"/>
    <lineage>
        <taxon>Bacteria</taxon>
        <taxon>Bacillati</taxon>
        <taxon>Actinomycetota</taxon>
        <taxon>Actinomycetes</taxon>
        <taxon>Mycobacteriales</taxon>
        <taxon>Nocardiaceae</taxon>
        <taxon>Rhodococcoides</taxon>
    </lineage>
</organism>
<keyword evidence="3" id="KW-1185">Reference proteome</keyword>
<dbReference type="PANTHER" id="PTHR33164:SF99">
    <property type="entry name" value="MARR FAMILY REGULATORY PROTEIN"/>
    <property type="match status" value="1"/>
</dbReference>
<evidence type="ECO:0000259" key="1">
    <source>
        <dbReference type="PROSITE" id="PS50995"/>
    </source>
</evidence>
<dbReference type="InterPro" id="IPR039422">
    <property type="entry name" value="MarR/SlyA-like"/>
</dbReference>
<dbReference type="PROSITE" id="PS50995">
    <property type="entry name" value="HTH_MARR_2"/>
    <property type="match status" value="1"/>
</dbReference>